<feature type="region of interest" description="Disordered" evidence="2">
    <location>
        <begin position="380"/>
        <end position="400"/>
    </location>
</feature>
<dbReference type="Proteomes" id="UP001642464">
    <property type="component" value="Unassembled WGS sequence"/>
</dbReference>
<dbReference type="Pfam" id="PF00612">
    <property type="entry name" value="IQ"/>
    <property type="match status" value="4"/>
</dbReference>
<dbReference type="PANTHER" id="PTHR22590">
    <property type="entry name" value="MYOSIN MOTOR DOMAIN-CONTAINING PROTEIN"/>
    <property type="match status" value="1"/>
</dbReference>
<feature type="compositionally biased region" description="Basic and acidic residues" evidence="2">
    <location>
        <begin position="566"/>
        <end position="588"/>
    </location>
</feature>
<dbReference type="Gene3D" id="1.20.5.190">
    <property type="match status" value="3"/>
</dbReference>
<evidence type="ECO:0000256" key="1">
    <source>
        <dbReference type="ARBA" id="ARBA00022737"/>
    </source>
</evidence>
<evidence type="ECO:0000313" key="3">
    <source>
        <dbReference type="EMBL" id="CAK9027874.1"/>
    </source>
</evidence>
<accession>A0ABP0KN19</accession>
<dbReference type="PANTHER" id="PTHR22590:SF5">
    <property type="entry name" value="MYOSIN MOTOR DOMAIN-CONTAINING PROTEIN"/>
    <property type="match status" value="1"/>
</dbReference>
<proteinExistence type="predicted"/>
<evidence type="ECO:0000256" key="2">
    <source>
        <dbReference type="SAM" id="MobiDB-lite"/>
    </source>
</evidence>
<dbReference type="CDD" id="cd23767">
    <property type="entry name" value="IQCD"/>
    <property type="match status" value="1"/>
</dbReference>
<gene>
    <name evidence="3" type="ORF">SCF082_LOCUS18126</name>
</gene>
<feature type="region of interest" description="Disordered" evidence="2">
    <location>
        <begin position="551"/>
        <end position="588"/>
    </location>
</feature>
<keyword evidence="4" id="KW-1185">Reference proteome</keyword>
<sequence length="588" mass="67161">DRGSRRVERWLAPGPRRSGEWVWNGRSVRVVGDVLSEDDMIRRLRRKTRALEKRLVALEGRGALPQDDKYRNGAARDWSEETRDKVIEAEKIGDERAKARSAARAELERVGKELRLEFQHNQAIVVQSSFRRHLGIKKMREARAKHNAKIQNEGAKVIQAKFRGHLARRNVKAKMENLRRDLESKAATAISSRWRGTAARRNITDKRLSRGEREVAVAVFVQSWWRARLAARQTEVLRQAYLQQVEEIAAIMVVTAFRCLKAKKEKARLLALREYEMEVAAAIMLQAAWRGHQGRKKAKVVRRKLEETESKLRSMEYADNVRKASVAKLFDKKRAAAILIQTYARGFLERKRVAKLQAKHRQEEAEEAEIERLLQEAREKRVSSPASPTPASPITNLGPPGSPGGHVVFEDFIEAPFKGLRGETSSVQVHVVVQEVLEPYQLRVEAQETLHGHRFHRKVDIDALEELLTPMFALDENVPKNSIPEPTDRNTKAMMNWVRQGKIPRRKHLIGWMLKRMWIDTVADGEFELCLGTLGKGQALNNTMSAVLAPSSPLARPLPAKPKITQSERKPKQARGRTRDNFVVKYAD</sequence>
<dbReference type="PROSITE" id="PS50096">
    <property type="entry name" value="IQ"/>
    <property type="match status" value="5"/>
</dbReference>
<name>A0ABP0KN19_9DINO</name>
<reference evidence="3 4" key="1">
    <citation type="submission" date="2024-02" db="EMBL/GenBank/DDBJ databases">
        <authorList>
            <person name="Chen Y."/>
            <person name="Shah S."/>
            <person name="Dougan E. K."/>
            <person name="Thang M."/>
            <person name="Chan C."/>
        </authorList>
    </citation>
    <scope>NUCLEOTIDE SEQUENCE [LARGE SCALE GENOMIC DNA]</scope>
</reference>
<dbReference type="SMART" id="SM00015">
    <property type="entry name" value="IQ"/>
    <property type="match status" value="6"/>
</dbReference>
<organism evidence="3 4">
    <name type="scientific">Durusdinium trenchii</name>
    <dbReference type="NCBI Taxonomy" id="1381693"/>
    <lineage>
        <taxon>Eukaryota</taxon>
        <taxon>Sar</taxon>
        <taxon>Alveolata</taxon>
        <taxon>Dinophyceae</taxon>
        <taxon>Suessiales</taxon>
        <taxon>Symbiodiniaceae</taxon>
        <taxon>Durusdinium</taxon>
    </lineage>
</organism>
<protein>
    <submittedName>
        <fullName evidence="3">Abnormal spindle-like microcephaly-associated protein homolog</fullName>
    </submittedName>
</protein>
<dbReference type="InterPro" id="IPR000048">
    <property type="entry name" value="IQ_motif_EF-hand-BS"/>
</dbReference>
<evidence type="ECO:0000313" key="4">
    <source>
        <dbReference type="Proteomes" id="UP001642464"/>
    </source>
</evidence>
<dbReference type="EMBL" id="CAXAMM010012082">
    <property type="protein sequence ID" value="CAK9027874.1"/>
    <property type="molecule type" value="Genomic_DNA"/>
</dbReference>
<feature type="non-terminal residue" evidence="3">
    <location>
        <position position="1"/>
    </location>
</feature>
<keyword evidence="1" id="KW-0677">Repeat</keyword>
<dbReference type="InterPro" id="IPR052318">
    <property type="entry name" value="CellDiv_DevSignal_Domain"/>
</dbReference>
<comment type="caution">
    <text evidence="3">The sequence shown here is derived from an EMBL/GenBank/DDBJ whole genome shotgun (WGS) entry which is preliminary data.</text>
</comment>